<feature type="compositionally biased region" description="Low complexity" evidence="1">
    <location>
        <begin position="20"/>
        <end position="30"/>
    </location>
</feature>
<accession>A0A382LSQ9</accession>
<protein>
    <submittedName>
        <fullName evidence="2">Uncharacterized protein</fullName>
    </submittedName>
</protein>
<sequence>ADPTGEELSLLESCFDDFTPQTEQAAPPTTVKHGAPPTTSAPAVPCVERPLTALPIPRESLAATVPLGHINVPEHTIPTDHVYLVLPGYSEGASPTVALSSPGDLTLYRVTRTRYDVVGNTESYSDWGLVFSVCDGRDLRFGHVSTVSNQIVEATTSAKERCNSYGYDARLFEYCSFELYDAWERLDVRVSFEEGDTIGTLGGLTTPNTQLDLWAYDYNLGPMAFINMDRQPSDAQHAVCGFDWFVEDIRLLVYSMLQELDGRVADAQIGCGKIAQDVPGTAKGIWYTVQEVQGEWMDNLALVDDNTRSDHQLIAVASTLTDASDWIFKKESSGRINLDFAKVEAGSGIYCYHGFTSDSRTNRPASAVNRLLIDVSSSEVLTIELQSGSCTGNDSFS</sequence>
<gene>
    <name evidence="2" type="ORF">METZ01_LOCUS291191</name>
</gene>
<feature type="non-terminal residue" evidence="2">
    <location>
        <position position="397"/>
    </location>
</feature>
<evidence type="ECO:0000313" key="2">
    <source>
        <dbReference type="EMBL" id="SVC38337.1"/>
    </source>
</evidence>
<reference evidence="2" key="1">
    <citation type="submission" date="2018-05" db="EMBL/GenBank/DDBJ databases">
        <authorList>
            <person name="Lanie J.A."/>
            <person name="Ng W.-L."/>
            <person name="Kazmierczak K.M."/>
            <person name="Andrzejewski T.M."/>
            <person name="Davidsen T.M."/>
            <person name="Wayne K.J."/>
            <person name="Tettelin H."/>
            <person name="Glass J.I."/>
            <person name="Rusch D."/>
            <person name="Podicherti R."/>
            <person name="Tsui H.-C.T."/>
            <person name="Winkler M.E."/>
        </authorList>
    </citation>
    <scope>NUCLEOTIDE SEQUENCE</scope>
</reference>
<evidence type="ECO:0000256" key="1">
    <source>
        <dbReference type="SAM" id="MobiDB-lite"/>
    </source>
</evidence>
<name>A0A382LSQ9_9ZZZZ</name>
<feature type="region of interest" description="Disordered" evidence="1">
    <location>
        <begin position="20"/>
        <end position="44"/>
    </location>
</feature>
<dbReference type="AlphaFoldDB" id="A0A382LSQ9"/>
<feature type="non-terminal residue" evidence="2">
    <location>
        <position position="1"/>
    </location>
</feature>
<proteinExistence type="predicted"/>
<dbReference type="EMBL" id="UINC01088268">
    <property type="protein sequence ID" value="SVC38337.1"/>
    <property type="molecule type" value="Genomic_DNA"/>
</dbReference>
<organism evidence="2">
    <name type="scientific">marine metagenome</name>
    <dbReference type="NCBI Taxonomy" id="408172"/>
    <lineage>
        <taxon>unclassified sequences</taxon>
        <taxon>metagenomes</taxon>
        <taxon>ecological metagenomes</taxon>
    </lineage>
</organism>